<dbReference type="Pfam" id="PF03600">
    <property type="entry name" value="CitMHS"/>
    <property type="match status" value="1"/>
</dbReference>
<dbReference type="Proteomes" id="UP000199315">
    <property type="component" value="Unassembled WGS sequence"/>
</dbReference>
<feature type="transmembrane region" description="Helical" evidence="7">
    <location>
        <begin position="171"/>
        <end position="190"/>
    </location>
</feature>
<evidence type="ECO:0000256" key="6">
    <source>
        <dbReference type="ARBA" id="ARBA00023136"/>
    </source>
</evidence>
<evidence type="ECO:0000256" key="5">
    <source>
        <dbReference type="ARBA" id="ARBA00022989"/>
    </source>
</evidence>
<feature type="transmembrane region" description="Helical" evidence="7">
    <location>
        <begin position="130"/>
        <end position="151"/>
    </location>
</feature>
<sequence length="374" mass="41292">MNEYTTKNIQNKIAEFVKKETVLCIAAALAAVSAVIVPPSRAYLGYIDFRVLALLFCLMVAVAGFQSVGLFEFLAEKLFEGIANLRQLVSILVFLCFFTSMFVTNDVALITFVPFAIMILTMAGHEDRMIFVIVLQTLAANLGSMFTPIGNPQNLYIFAVSKMSVWNFLKTMAPATLVAFALLAGTILFVKREPIKIMKRHRGRIEGRRRLAGYVILFLLCIGTVVHLVDYRVMTAIVVAAAFFMDRNLIKKADYSLLLTFAAFFIFVENIGSIDAVNHALKQMVEGRVLISGLIISQGISNVPAAILLSDFTSDYKDLLLGVNIGGLGTLIASMASLISYKLYSGTRGADRKKYLGMFTGLNVVYLLFFMIVI</sequence>
<keyword evidence="4 7" id="KW-0812">Transmembrane</keyword>
<dbReference type="AlphaFoldDB" id="A0A1D3TQ07"/>
<dbReference type="GO" id="GO:0055085">
    <property type="term" value="P:transmembrane transport"/>
    <property type="evidence" value="ECO:0007669"/>
    <property type="project" value="InterPro"/>
</dbReference>
<dbReference type="RefSeq" id="WP_091230039.1">
    <property type="nucleotide sequence ID" value="NZ_FMKA01000002.1"/>
</dbReference>
<dbReference type="OrthoDB" id="3177666at2"/>
<comment type="subcellular location">
    <subcellularLocation>
        <location evidence="1">Cell membrane</location>
        <topology evidence="1">Multi-pass membrane protein</topology>
    </subcellularLocation>
</comment>
<keyword evidence="10" id="KW-1185">Reference proteome</keyword>
<feature type="transmembrane region" description="Helical" evidence="7">
    <location>
        <begin position="83"/>
        <end position="101"/>
    </location>
</feature>
<reference evidence="9 10" key="1">
    <citation type="submission" date="2016-09" db="EMBL/GenBank/DDBJ databases">
        <authorList>
            <person name="Capua I."/>
            <person name="De Benedictis P."/>
            <person name="Joannis T."/>
            <person name="Lombin L.H."/>
            <person name="Cattoli G."/>
        </authorList>
    </citation>
    <scope>NUCLEOTIDE SEQUENCE [LARGE SCALE GENOMIC DNA]</scope>
    <source>
        <strain evidence="9 10">GluBS11</strain>
    </source>
</reference>
<gene>
    <name evidence="9" type="ORF">SAMN05421730_100237</name>
</gene>
<evidence type="ECO:0000256" key="4">
    <source>
        <dbReference type="ARBA" id="ARBA00022692"/>
    </source>
</evidence>
<feature type="transmembrane region" description="Helical" evidence="7">
    <location>
        <begin position="289"/>
        <end position="309"/>
    </location>
</feature>
<feature type="transmembrane region" description="Helical" evidence="7">
    <location>
        <begin position="211"/>
        <end position="244"/>
    </location>
</feature>
<dbReference type="EMBL" id="FMKA01000002">
    <property type="protein sequence ID" value="SCP95580.1"/>
    <property type="molecule type" value="Genomic_DNA"/>
</dbReference>
<keyword evidence="2" id="KW-0813">Transport</keyword>
<organism evidence="9 10">
    <name type="scientific">Anaerobium acetethylicum</name>
    <dbReference type="NCBI Taxonomy" id="1619234"/>
    <lineage>
        <taxon>Bacteria</taxon>
        <taxon>Bacillati</taxon>
        <taxon>Bacillota</taxon>
        <taxon>Clostridia</taxon>
        <taxon>Lachnospirales</taxon>
        <taxon>Lachnospiraceae</taxon>
        <taxon>Anaerobium</taxon>
    </lineage>
</organism>
<feature type="transmembrane region" description="Helical" evidence="7">
    <location>
        <begin position="355"/>
        <end position="373"/>
    </location>
</feature>
<evidence type="ECO:0000256" key="3">
    <source>
        <dbReference type="ARBA" id="ARBA00022475"/>
    </source>
</evidence>
<evidence type="ECO:0000256" key="7">
    <source>
        <dbReference type="SAM" id="Phobius"/>
    </source>
</evidence>
<evidence type="ECO:0000259" key="8">
    <source>
        <dbReference type="Pfam" id="PF03600"/>
    </source>
</evidence>
<name>A0A1D3TQ07_9FIRM</name>
<evidence type="ECO:0000313" key="9">
    <source>
        <dbReference type="EMBL" id="SCP95580.1"/>
    </source>
</evidence>
<proteinExistence type="predicted"/>
<evidence type="ECO:0000256" key="1">
    <source>
        <dbReference type="ARBA" id="ARBA00004651"/>
    </source>
</evidence>
<dbReference type="GO" id="GO:0005886">
    <property type="term" value="C:plasma membrane"/>
    <property type="evidence" value="ECO:0007669"/>
    <property type="project" value="UniProtKB-SubCell"/>
</dbReference>
<feature type="transmembrane region" description="Helical" evidence="7">
    <location>
        <begin position="21"/>
        <end position="39"/>
    </location>
</feature>
<keyword evidence="3" id="KW-1003">Cell membrane</keyword>
<feature type="transmembrane region" description="Helical" evidence="7">
    <location>
        <begin position="321"/>
        <end position="343"/>
    </location>
</feature>
<dbReference type="PANTHER" id="PTHR43302:SF5">
    <property type="entry name" value="TRANSPORTER ARSB-RELATED"/>
    <property type="match status" value="1"/>
</dbReference>
<feature type="transmembrane region" description="Helical" evidence="7">
    <location>
        <begin position="256"/>
        <end position="277"/>
    </location>
</feature>
<dbReference type="InterPro" id="IPR004680">
    <property type="entry name" value="Cit_transptr-like_dom"/>
</dbReference>
<evidence type="ECO:0000256" key="2">
    <source>
        <dbReference type="ARBA" id="ARBA00022448"/>
    </source>
</evidence>
<dbReference type="STRING" id="1619234.SAMN05421730_100237"/>
<accession>A0A1D3TQ07</accession>
<feature type="transmembrane region" description="Helical" evidence="7">
    <location>
        <begin position="107"/>
        <end position="123"/>
    </location>
</feature>
<evidence type="ECO:0000313" key="10">
    <source>
        <dbReference type="Proteomes" id="UP000199315"/>
    </source>
</evidence>
<dbReference type="PANTHER" id="PTHR43302">
    <property type="entry name" value="TRANSPORTER ARSB-RELATED"/>
    <property type="match status" value="1"/>
</dbReference>
<feature type="domain" description="Citrate transporter-like" evidence="8">
    <location>
        <begin position="22"/>
        <end position="309"/>
    </location>
</feature>
<feature type="transmembrane region" description="Helical" evidence="7">
    <location>
        <begin position="51"/>
        <end position="71"/>
    </location>
</feature>
<keyword evidence="5 7" id="KW-1133">Transmembrane helix</keyword>
<protein>
    <submittedName>
        <fullName evidence="9">Na+/H+ antiporter NhaD</fullName>
    </submittedName>
</protein>
<keyword evidence="6 7" id="KW-0472">Membrane</keyword>